<keyword evidence="3" id="KW-1185">Reference proteome</keyword>
<organism evidence="2 3">
    <name type="scientific">Araneus ventricosus</name>
    <name type="common">Orbweaver spider</name>
    <name type="synonym">Epeira ventricosa</name>
    <dbReference type="NCBI Taxonomy" id="182803"/>
    <lineage>
        <taxon>Eukaryota</taxon>
        <taxon>Metazoa</taxon>
        <taxon>Ecdysozoa</taxon>
        <taxon>Arthropoda</taxon>
        <taxon>Chelicerata</taxon>
        <taxon>Arachnida</taxon>
        <taxon>Araneae</taxon>
        <taxon>Araneomorphae</taxon>
        <taxon>Entelegynae</taxon>
        <taxon>Araneoidea</taxon>
        <taxon>Araneidae</taxon>
        <taxon>Araneus</taxon>
    </lineage>
</organism>
<keyword evidence="1" id="KW-0175">Coiled coil</keyword>
<evidence type="ECO:0000313" key="2">
    <source>
        <dbReference type="EMBL" id="GBL97113.1"/>
    </source>
</evidence>
<evidence type="ECO:0000256" key="1">
    <source>
        <dbReference type="SAM" id="Coils"/>
    </source>
</evidence>
<reference evidence="2 3" key="1">
    <citation type="journal article" date="2019" name="Sci. Rep.">
        <title>Orb-weaving spider Araneus ventricosus genome elucidates the spidroin gene catalogue.</title>
        <authorList>
            <person name="Kono N."/>
            <person name="Nakamura H."/>
            <person name="Ohtoshi R."/>
            <person name="Moran D.A.P."/>
            <person name="Shinohara A."/>
            <person name="Yoshida Y."/>
            <person name="Fujiwara M."/>
            <person name="Mori M."/>
            <person name="Tomita M."/>
            <person name="Arakawa K."/>
        </authorList>
    </citation>
    <scope>NUCLEOTIDE SEQUENCE [LARGE SCALE GENOMIC DNA]</scope>
</reference>
<feature type="non-terminal residue" evidence="2">
    <location>
        <position position="1"/>
    </location>
</feature>
<dbReference type="EMBL" id="BGPR01237244">
    <property type="protein sequence ID" value="GBL97113.1"/>
    <property type="molecule type" value="Genomic_DNA"/>
</dbReference>
<proteinExistence type="predicted"/>
<comment type="caution">
    <text evidence="2">The sequence shown here is derived from an EMBL/GenBank/DDBJ whole genome shotgun (WGS) entry which is preliminary data.</text>
</comment>
<dbReference type="AlphaFoldDB" id="A0A4Y2BYY0"/>
<gene>
    <name evidence="2" type="ORF">AVEN_138729_1</name>
</gene>
<name>A0A4Y2BYY0_ARAVE</name>
<sequence length="296" mass="34622">FGRKKSCTTCRTTKGAKIKRTKEIKNAFHLIRTIVYVSRPRASCNRGIPDGDDDLKKTLSHFCINRPVYRHAVAFLSTLFLGGIEELLSEQNKNKNVVTWEKFAVKVQDGLSRYTKWAVPIGKTRWKFQNCVIPVDKQYEPTDEETDFYVYMYGDKKLYFKVNPSLLDLTMDEWHAYQASKGNTFQSIREELYVLSPKQQNMMKQIKQMEEMMKDRIKAQWETKYSELQAEKGMIEKERDALKIELTVVKTELSEWKNLFKSELSEWKKVFMEQHSNTLGIIAAMIGRLIQNSSPT</sequence>
<accession>A0A4Y2BYY0</accession>
<protein>
    <submittedName>
        <fullName evidence="2">Uncharacterized protein</fullName>
    </submittedName>
</protein>
<dbReference type="OrthoDB" id="6452381at2759"/>
<evidence type="ECO:0000313" key="3">
    <source>
        <dbReference type="Proteomes" id="UP000499080"/>
    </source>
</evidence>
<feature type="coiled-coil region" evidence="1">
    <location>
        <begin position="218"/>
        <end position="245"/>
    </location>
</feature>
<dbReference type="Proteomes" id="UP000499080">
    <property type="component" value="Unassembled WGS sequence"/>
</dbReference>